<feature type="transmembrane region" description="Helical" evidence="7">
    <location>
        <begin position="280"/>
        <end position="296"/>
    </location>
</feature>
<evidence type="ECO:0000256" key="3">
    <source>
        <dbReference type="ARBA" id="ARBA00022475"/>
    </source>
</evidence>
<dbReference type="PANTHER" id="PTHR40074:SF2">
    <property type="entry name" value="O-ACETYLTRANSFERASE WECH"/>
    <property type="match status" value="1"/>
</dbReference>
<evidence type="ECO:0000313" key="10">
    <source>
        <dbReference type="Proteomes" id="UP000016511"/>
    </source>
</evidence>
<evidence type="ECO:0000256" key="5">
    <source>
        <dbReference type="ARBA" id="ARBA00022989"/>
    </source>
</evidence>
<feature type="transmembrane region" description="Helical" evidence="7">
    <location>
        <begin position="250"/>
        <end position="268"/>
    </location>
</feature>
<comment type="similarity">
    <text evidence="2">Belongs to the acyltransferase 3 family.</text>
</comment>
<dbReference type="GO" id="GO:0005886">
    <property type="term" value="C:plasma membrane"/>
    <property type="evidence" value="ECO:0007669"/>
    <property type="project" value="UniProtKB-SubCell"/>
</dbReference>
<evidence type="ECO:0000256" key="4">
    <source>
        <dbReference type="ARBA" id="ARBA00022692"/>
    </source>
</evidence>
<dbReference type="GO" id="GO:0016413">
    <property type="term" value="F:O-acetyltransferase activity"/>
    <property type="evidence" value="ECO:0007669"/>
    <property type="project" value="TreeGrafter"/>
</dbReference>
<feature type="transmembrane region" description="Helical" evidence="7">
    <location>
        <begin position="220"/>
        <end position="238"/>
    </location>
</feature>
<keyword evidence="4 7" id="KW-0812">Transmembrane</keyword>
<dbReference type="HOGENOM" id="CLU_775327_0_0_9"/>
<dbReference type="InterPro" id="IPR002656">
    <property type="entry name" value="Acyl_transf_3_dom"/>
</dbReference>
<feature type="transmembrane region" description="Helical" evidence="7">
    <location>
        <begin position="189"/>
        <end position="208"/>
    </location>
</feature>
<protein>
    <recommendedName>
        <fullName evidence="8">Acyltransferase 3 domain-containing protein</fullName>
    </recommendedName>
</protein>
<feature type="transmembrane region" description="Helical" evidence="7">
    <location>
        <begin position="20"/>
        <end position="39"/>
    </location>
</feature>
<feature type="transmembrane region" description="Helical" evidence="7">
    <location>
        <begin position="133"/>
        <end position="151"/>
    </location>
</feature>
<reference evidence="9 10" key="1">
    <citation type="submission" date="2013-08" db="EMBL/GenBank/DDBJ databases">
        <authorList>
            <person name="Weinstock G."/>
            <person name="Sodergren E."/>
            <person name="Wylie T."/>
            <person name="Fulton L."/>
            <person name="Fulton R."/>
            <person name="Fronick C."/>
            <person name="O'Laughlin M."/>
            <person name="Godfrey J."/>
            <person name="Miner T."/>
            <person name="Herter B."/>
            <person name="Appelbaum E."/>
            <person name="Cordes M."/>
            <person name="Lek S."/>
            <person name="Wollam A."/>
            <person name="Pepin K.H."/>
            <person name="Palsikar V.B."/>
            <person name="Mitreva M."/>
            <person name="Wilson R.K."/>
        </authorList>
    </citation>
    <scope>NUCLEOTIDE SEQUENCE [LARGE SCALE GENOMIC DNA]</scope>
    <source>
        <strain evidence="9 10">ATCC 12856</strain>
    </source>
</reference>
<dbReference type="STRING" id="649747.HMPREF0083_02892"/>
<keyword evidence="3" id="KW-1003">Cell membrane</keyword>
<comment type="caution">
    <text evidence="9">The sequence shown here is derived from an EMBL/GenBank/DDBJ whole genome shotgun (WGS) entry which is preliminary data.</text>
</comment>
<sequence length="357" mass="41367">MVQRQLYNGGNDMYSDKRLFASLFFVQLLSSFLVLAGHYTADVDDFIQWTFWEAALNQISRYGTVLLAIITGFFTAHSLNSKNVSGKRFFKGKIKYIYIPFLLASILYFFILRKDIPLQAADWKDIFTGQTAGHLYFIFMLCQYYVFAYAFRRILTKRTVVFFSVFFLAVQYTYINIVAHGWLELGVRHFLPTWIFTIYMGHLLYWYRKAIFTFLERQKAILVGLLALSGLSMVYFVLSSKLYTANHLTFVLATFMLLVSGATLLHYVIDALHLRFQKGLTFYIYLLHPAFIVYGNRIMNDNFAIDWIFHNKLASALYLLAIYGATFAASLLCALIVNRGFGWLSNDQKRKQASNNA</sequence>
<organism evidence="9 10">
    <name type="scientific">Aneurinibacillus aneurinilyticus ATCC 12856</name>
    <dbReference type="NCBI Taxonomy" id="649747"/>
    <lineage>
        <taxon>Bacteria</taxon>
        <taxon>Bacillati</taxon>
        <taxon>Bacillota</taxon>
        <taxon>Bacilli</taxon>
        <taxon>Bacillales</taxon>
        <taxon>Paenibacillaceae</taxon>
        <taxon>Aneurinibacillus group</taxon>
        <taxon>Aneurinibacillus</taxon>
    </lineage>
</organism>
<gene>
    <name evidence="9" type="ORF">HMPREF0083_02892</name>
</gene>
<dbReference type="Proteomes" id="UP000016511">
    <property type="component" value="Unassembled WGS sequence"/>
</dbReference>
<evidence type="ECO:0000256" key="2">
    <source>
        <dbReference type="ARBA" id="ARBA00007400"/>
    </source>
</evidence>
<evidence type="ECO:0000256" key="7">
    <source>
        <dbReference type="SAM" id="Phobius"/>
    </source>
</evidence>
<dbReference type="PANTHER" id="PTHR40074">
    <property type="entry name" value="O-ACETYLTRANSFERASE WECH"/>
    <property type="match status" value="1"/>
</dbReference>
<dbReference type="EMBL" id="AWSJ01000171">
    <property type="protein sequence ID" value="ERI09025.1"/>
    <property type="molecule type" value="Genomic_DNA"/>
</dbReference>
<accession>U1X230</accession>
<feature type="domain" description="Acyltransferase 3" evidence="8">
    <location>
        <begin position="27"/>
        <end position="334"/>
    </location>
</feature>
<dbReference type="Pfam" id="PF01757">
    <property type="entry name" value="Acyl_transf_3"/>
    <property type="match status" value="1"/>
</dbReference>
<feature type="transmembrane region" description="Helical" evidence="7">
    <location>
        <begin position="59"/>
        <end position="76"/>
    </location>
</feature>
<evidence type="ECO:0000259" key="8">
    <source>
        <dbReference type="Pfam" id="PF01757"/>
    </source>
</evidence>
<keyword evidence="6 7" id="KW-0472">Membrane</keyword>
<evidence type="ECO:0000256" key="1">
    <source>
        <dbReference type="ARBA" id="ARBA00004651"/>
    </source>
</evidence>
<name>U1X230_ANEAE</name>
<evidence type="ECO:0000313" key="9">
    <source>
        <dbReference type="EMBL" id="ERI09025.1"/>
    </source>
</evidence>
<dbReference type="AlphaFoldDB" id="U1X230"/>
<feature type="transmembrane region" description="Helical" evidence="7">
    <location>
        <begin position="160"/>
        <end position="183"/>
    </location>
</feature>
<dbReference type="PATRIC" id="fig|649747.3.peg.2617"/>
<dbReference type="eggNOG" id="ENOG5033Q6I">
    <property type="taxonomic scope" value="Bacteria"/>
</dbReference>
<feature type="transmembrane region" description="Helical" evidence="7">
    <location>
        <begin position="316"/>
        <end position="341"/>
    </location>
</feature>
<evidence type="ECO:0000256" key="6">
    <source>
        <dbReference type="ARBA" id="ARBA00023136"/>
    </source>
</evidence>
<feature type="transmembrane region" description="Helical" evidence="7">
    <location>
        <begin position="96"/>
        <end position="113"/>
    </location>
</feature>
<keyword evidence="10" id="KW-1185">Reference proteome</keyword>
<keyword evidence="5 7" id="KW-1133">Transmembrane helix</keyword>
<proteinExistence type="inferred from homology"/>
<dbReference type="GO" id="GO:0009246">
    <property type="term" value="P:enterobacterial common antigen biosynthetic process"/>
    <property type="evidence" value="ECO:0007669"/>
    <property type="project" value="TreeGrafter"/>
</dbReference>
<comment type="subcellular location">
    <subcellularLocation>
        <location evidence="1">Cell membrane</location>
        <topology evidence="1">Multi-pass membrane protein</topology>
    </subcellularLocation>
</comment>